<evidence type="ECO:0000313" key="14">
    <source>
        <dbReference type="Proteomes" id="UP000199302"/>
    </source>
</evidence>
<dbReference type="PANTHER" id="PTHR16138:SF7">
    <property type="entry name" value="PALMITOYL-PROTEIN THIOESTERASE ABHD10, MITOCHONDRIAL"/>
    <property type="match status" value="1"/>
</dbReference>
<organism evidence="13 14">
    <name type="scientific">Poseidonocella sedimentorum</name>
    <dbReference type="NCBI Taxonomy" id="871652"/>
    <lineage>
        <taxon>Bacteria</taxon>
        <taxon>Pseudomonadati</taxon>
        <taxon>Pseudomonadota</taxon>
        <taxon>Alphaproteobacteria</taxon>
        <taxon>Rhodobacterales</taxon>
        <taxon>Roseobacteraceae</taxon>
        <taxon>Poseidonocella</taxon>
    </lineage>
</organism>
<proteinExistence type="predicted"/>
<name>A0A1I6CVJ2_9RHOB</name>
<feature type="domain" description="AB hydrolase-1" evidence="12">
    <location>
        <begin position="42"/>
        <end position="160"/>
    </location>
</feature>
<dbReference type="InterPro" id="IPR052382">
    <property type="entry name" value="ABHD10_acyl-thioesterase"/>
</dbReference>
<evidence type="ECO:0000256" key="10">
    <source>
        <dbReference type="ARBA" id="ARBA00047409"/>
    </source>
</evidence>
<accession>A0A1I6CVJ2</accession>
<keyword evidence="3" id="KW-0809">Transit peptide</keyword>
<evidence type="ECO:0000256" key="3">
    <source>
        <dbReference type="ARBA" id="ARBA00022946"/>
    </source>
</evidence>
<keyword evidence="14" id="KW-1185">Reference proteome</keyword>
<evidence type="ECO:0000259" key="12">
    <source>
        <dbReference type="Pfam" id="PF12697"/>
    </source>
</evidence>
<comment type="catalytic activity">
    <reaction evidence="10">
        <text>S-hexadecanoyl-L-cysteinyl-[protein] + H2O = L-cysteinyl-[protein] + hexadecanoate + H(+)</text>
        <dbReference type="Rhea" id="RHEA:19233"/>
        <dbReference type="Rhea" id="RHEA-COMP:10131"/>
        <dbReference type="Rhea" id="RHEA-COMP:11032"/>
        <dbReference type="ChEBI" id="CHEBI:7896"/>
        <dbReference type="ChEBI" id="CHEBI:15377"/>
        <dbReference type="ChEBI" id="CHEBI:15378"/>
        <dbReference type="ChEBI" id="CHEBI:29950"/>
        <dbReference type="ChEBI" id="CHEBI:74151"/>
        <dbReference type="EC" id="3.1.2.22"/>
    </reaction>
    <physiologicalReaction direction="left-to-right" evidence="10">
        <dbReference type="Rhea" id="RHEA:19234"/>
    </physiologicalReaction>
</comment>
<dbReference type="OrthoDB" id="9813296at2"/>
<comment type="function">
    <text evidence="9">Acts as an acyl-protein thioesterase that hydrolyzes fatty acids from acylated residues in proteins. Regulates the mitochondrial S-depalmitoylation of the nucleophilic active site residue of peroxiredoxin-5/PRDX5, a key antioxidant protein, therefore modulating mitochondrial antioxidant ability. Also catalyzes the deglucuronidation of mycophenolic acid acyl-glucuronide, an active metabolite of the immunosuppressant drug mycophenolate.</text>
</comment>
<dbReference type="EC" id="3.1.1.93" evidence="4"/>
<evidence type="ECO:0000256" key="5">
    <source>
        <dbReference type="ARBA" id="ARBA00039314"/>
    </source>
</evidence>
<evidence type="ECO:0000256" key="4">
    <source>
        <dbReference type="ARBA" id="ARBA00039132"/>
    </source>
</evidence>
<keyword evidence="2 13" id="KW-0378">Hydrolase</keyword>
<reference evidence="13 14" key="1">
    <citation type="submission" date="2016-10" db="EMBL/GenBank/DDBJ databases">
        <authorList>
            <person name="de Groot N.N."/>
        </authorList>
    </citation>
    <scope>NUCLEOTIDE SEQUENCE [LARGE SCALE GENOMIC DNA]</scope>
    <source>
        <strain evidence="14">KMM 9023,NRIC 0796,JCM 17311,KCTC 23692</strain>
    </source>
</reference>
<dbReference type="STRING" id="871652.SAMN04515673_101451"/>
<evidence type="ECO:0000256" key="11">
    <source>
        <dbReference type="ARBA" id="ARBA00047972"/>
    </source>
</evidence>
<evidence type="ECO:0000256" key="2">
    <source>
        <dbReference type="ARBA" id="ARBA00022801"/>
    </source>
</evidence>
<dbReference type="GO" id="GO:0008474">
    <property type="term" value="F:palmitoyl-(protein) hydrolase activity"/>
    <property type="evidence" value="ECO:0007669"/>
    <property type="project" value="UniProtKB-EC"/>
</dbReference>
<dbReference type="Pfam" id="PF12697">
    <property type="entry name" value="Abhydrolase_6"/>
    <property type="match status" value="1"/>
</dbReference>
<dbReference type="AlphaFoldDB" id="A0A1I6CVJ2"/>
<sequence>MAAPSTLSTAQGREIAYHWTEGAGAPVVFLGGYKSDMTGTKATHLEAWARARGRAFLRFDYSGHGQSSGRFEDGTIGQWAQDAQAVIIAVCAGRAPLLIGSSMGGWIALLCIRNLPEVAGFVGIAAAPDFTEDGFWAGFDDAQKAQLEAEGQVLLPSGYGDPYVVTKALIEDGRQNLVLRSPMALPFPVRLFQGTEDTAVAWEVPLRLMSHASCDDMRLTFVKNVDHSFSTPACLDLVTRAVEEIAPL</sequence>
<gene>
    <name evidence="13" type="ORF">SAMN04515673_101451</name>
</gene>
<evidence type="ECO:0000256" key="8">
    <source>
        <dbReference type="ARBA" id="ARBA00042704"/>
    </source>
</evidence>
<dbReference type="Gene3D" id="3.40.50.1820">
    <property type="entry name" value="alpha/beta hydrolase"/>
    <property type="match status" value="1"/>
</dbReference>
<dbReference type="EC" id="3.1.2.22" evidence="1"/>
<dbReference type="Proteomes" id="UP000199302">
    <property type="component" value="Unassembled WGS sequence"/>
</dbReference>
<protein>
    <recommendedName>
        <fullName evidence="5">Palmitoyl-protein thioesterase ABHD10, mitochondrial</fullName>
        <ecNumber evidence="4">3.1.1.93</ecNumber>
        <ecNumber evidence="1">3.1.2.22</ecNumber>
    </recommendedName>
    <alternativeName>
        <fullName evidence="7">Acyl-protein thioesterase ABHD10</fullName>
    </alternativeName>
    <alternativeName>
        <fullName evidence="8">Alpha/beta hydrolase domain-containing protein 10</fullName>
    </alternativeName>
    <alternativeName>
        <fullName evidence="6">Mycophenolic acid acyl-glucuronide esterase, mitochondrial</fullName>
    </alternativeName>
</protein>
<evidence type="ECO:0000256" key="9">
    <source>
        <dbReference type="ARBA" id="ARBA00046047"/>
    </source>
</evidence>
<comment type="catalytic activity">
    <reaction evidence="11">
        <text>mycophenolic acid O-acyl-beta-D-glucuronide + H2O = mycophenolate + D-glucuronate + H(+)</text>
        <dbReference type="Rhea" id="RHEA:34179"/>
        <dbReference type="ChEBI" id="CHEBI:15377"/>
        <dbReference type="ChEBI" id="CHEBI:15378"/>
        <dbReference type="ChEBI" id="CHEBI:58720"/>
        <dbReference type="ChEBI" id="CHEBI:62932"/>
        <dbReference type="ChEBI" id="CHEBI:66982"/>
        <dbReference type="EC" id="3.1.1.93"/>
    </reaction>
    <physiologicalReaction direction="left-to-right" evidence="11">
        <dbReference type="Rhea" id="RHEA:34180"/>
    </physiologicalReaction>
</comment>
<dbReference type="InterPro" id="IPR029058">
    <property type="entry name" value="AB_hydrolase_fold"/>
</dbReference>
<evidence type="ECO:0000256" key="6">
    <source>
        <dbReference type="ARBA" id="ARBA00041520"/>
    </source>
</evidence>
<dbReference type="SUPFAM" id="SSF53474">
    <property type="entry name" value="alpha/beta-Hydrolases"/>
    <property type="match status" value="1"/>
</dbReference>
<dbReference type="InterPro" id="IPR000073">
    <property type="entry name" value="AB_hydrolase_1"/>
</dbReference>
<dbReference type="GO" id="GO:0102390">
    <property type="term" value="F:mycophenolic acid acyl-glucuronide esterase activity"/>
    <property type="evidence" value="ECO:0007669"/>
    <property type="project" value="UniProtKB-EC"/>
</dbReference>
<evidence type="ECO:0000313" key="13">
    <source>
        <dbReference type="EMBL" id="SFQ97234.1"/>
    </source>
</evidence>
<evidence type="ECO:0000256" key="1">
    <source>
        <dbReference type="ARBA" id="ARBA00012423"/>
    </source>
</evidence>
<dbReference type="EMBL" id="FOYI01000001">
    <property type="protein sequence ID" value="SFQ97234.1"/>
    <property type="molecule type" value="Genomic_DNA"/>
</dbReference>
<evidence type="ECO:0000256" key="7">
    <source>
        <dbReference type="ARBA" id="ARBA00042645"/>
    </source>
</evidence>
<dbReference type="RefSeq" id="WP_092076143.1">
    <property type="nucleotide sequence ID" value="NZ_FOYI01000001.1"/>
</dbReference>
<dbReference type="PANTHER" id="PTHR16138">
    <property type="entry name" value="MYCOPHENOLIC ACID ACYL-GLUCURONIDE ESTERASE, MITOCHONDRIAL"/>
    <property type="match status" value="1"/>
</dbReference>